<evidence type="ECO:0000313" key="2">
    <source>
        <dbReference type="EMBL" id="KAK0630262.1"/>
    </source>
</evidence>
<dbReference type="AlphaFoldDB" id="A0AA40C9L4"/>
<dbReference type="PANTHER" id="PTHR36847">
    <property type="entry name" value="AMIDOLIGASE ENZYME"/>
    <property type="match status" value="1"/>
</dbReference>
<proteinExistence type="predicted"/>
<keyword evidence="3" id="KW-1185">Reference proteome</keyword>
<name>A0AA40C9L4_9PEZI</name>
<dbReference type="Proteomes" id="UP001174934">
    <property type="component" value="Unassembled WGS sequence"/>
</dbReference>
<evidence type="ECO:0000256" key="1">
    <source>
        <dbReference type="SAM" id="MobiDB-lite"/>
    </source>
</evidence>
<comment type="caution">
    <text evidence="2">The sequence shown here is derived from an EMBL/GenBank/DDBJ whole genome shotgun (WGS) entry which is preliminary data.</text>
</comment>
<feature type="region of interest" description="Disordered" evidence="1">
    <location>
        <begin position="1"/>
        <end position="28"/>
    </location>
</feature>
<sequence length="361" mass="40752">MYGLPRHRGVVRHDDNHHRHRQQAERTSAVLPPSTTREYMFCIELGLVLRSRHSSHGGLHALEREISVQLAKAGIANHVTSSDERRKKSGSDNFQEWTIVSDRTIQSQPKDHRYGLKLVSPFMHFSRFDGWIAQIRTVMDVLNREFEVTTTHQCGTHVHIVPVCGIWGLSHVKALAKSIVYFERCFDGLIEAQPTFQELAGLLNWCGRSSPTGLALGQSADFQHDAFRWNFTNLNEGGGLGTIEFRQPPGATSSSDPVMWVLLVGCFAQLSCSYADSLKPHRPAELSSLGEWVLYQAELANAKHKSLLRALFAQATMPHTPAKPVNMKADDEQRLRDRVTERKIVSEKYRKYMSSQRAVVA</sequence>
<gene>
    <name evidence="2" type="ORF">B0T17DRAFT_506748</name>
</gene>
<protein>
    <recommendedName>
        <fullName evidence="4">Amidoligase enzyme-domain-containing protein</fullName>
    </recommendedName>
</protein>
<dbReference type="Pfam" id="PF12224">
    <property type="entry name" value="Amidoligase_2"/>
    <property type="match status" value="1"/>
</dbReference>
<evidence type="ECO:0000313" key="3">
    <source>
        <dbReference type="Proteomes" id="UP001174934"/>
    </source>
</evidence>
<dbReference type="PANTHER" id="PTHR36847:SF1">
    <property type="entry name" value="AMIDOLIGASE ENZYME"/>
    <property type="match status" value="1"/>
</dbReference>
<feature type="compositionally biased region" description="Basic residues" evidence="1">
    <location>
        <begin position="1"/>
        <end position="10"/>
    </location>
</feature>
<reference evidence="2" key="1">
    <citation type="submission" date="2023-06" db="EMBL/GenBank/DDBJ databases">
        <title>Genome-scale phylogeny and comparative genomics of the fungal order Sordariales.</title>
        <authorList>
            <consortium name="Lawrence Berkeley National Laboratory"/>
            <person name="Hensen N."/>
            <person name="Bonometti L."/>
            <person name="Westerberg I."/>
            <person name="Brannstrom I.O."/>
            <person name="Guillou S."/>
            <person name="Cros-Aarteil S."/>
            <person name="Calhoun S."/>
            <person name="Haridas S."/>
            <person name="Kuo A."/>
            <person name="Mondo S."/>
            <person name="Pangilinan J."/>
            <person name="Riley R."/>
            <person name="LaButti K."/>
            <person name="Andreopoulos B."/>
            <person name="Lipzen A."/>
            <person name="Chen C."/>
            <person name="Yanf M."/>
            <person name="Daum C."/>
            <person name="Ng V."/>
            <person name="Clum A."/>
            <person name="Steindorff A."/>
            <person name="Ohm R."/>
            <person name="Martin F."/>
            <person name="Silar P."/>
            <person name="Natvig D."/>
            <person name="Lalanne C."/>
            <person name="Gautier V."/>
            <person name="Ament-velasquez S.L."/>
            <person name="Kruys A."/>
            <person name="Hutchinson M.I."/>
            <person name="Powell A.J."/>
            <person name="Barry K."/>
            <person name="Miller A.N."/>
            <person name="Grigoriev I.V."/>
            <person name="Debuchy R."/>
            <person name="Gladieux P."/>
            <person name="Thoren M.H."/>
            <person name="Johannesson H."/>
        </authorList>
    </citation>
    <scope>NUCLEOTIDE SEQUENCE</scope>
    <source>
        <strain evidence="2">SMH3391-2</strain>
    </source>
</reference>
<dbReference type="EMBL" id="JAULSR010000002">
    <property type="protein sequence ID" value="KAK0630262.1"/>
    <property type="molecule type" value="Genomic_DNA"/>
</dbReference>
<dbReference type="InterPro" id="IPR022025">
    <property type="entry name" value="Amidoligase_2"/>
</dbReference>
<organism evidence="2 3">
    <name type="scientific">Bombardia bombarda</name>
    <dbReference type="NCBI Taxonomy" id="252184"/>
    <lineage>
        <taxon>Eukaryota</taxon>
        <taxon>Fungi</taxon>
        <taxon>Dikarya</taxon>
        <taxon>Ascomycota</taxon>
        <taxon>Pezizomycotina</taxon>
        <taxon>Sordariomycetes</taxon>
        <taxon>Sordariomycetidae</taxon>
        <taxon>Sordariales</taxon>
        <taxon>Lasiosphaeriaceae</taxon>
        <taxon>Bombardia</taxon>
    </lineage>
</organism>
<accession>A0AA40C9L4</accession>
<evidence type="ECO:0008006" key="4">
    <source>
        <dbReference type="Google" id="ProtNLM"/>
    </source>
</evidence>